<dbReference type="GO" id="GO:0004590">
    <property type="term" value="F:orotidine-5'-phosphate decarboxylase activity"/>
    <property type="evidence" value="ECO:0007669"/>
    <property type="project" value="UniProtKB-EC"/>
</dbReference>
<dbReference type="InterPro" id="IPR011060">
    <property type="entry name" value="RibuloseP-bd_barrel"/>
</dbReference>
<keyword evidence="7 11" id="KW-0456">Lyase</keyword>
<evidence type="ECO:0000256" key="1">
    <source>
        <dbReference type="ARBA" id="ARBA00004861"/>
    </source>
</evidence>
<name>L1LGQ3_THEEQ</name>
<dbReference type="EMBL" id="ACOU01000002">
    <property type="protein sequence ID" value="EKX74293.1"/>
    <property type="molecule type" value="Genomic_DNA"/>
</dbReference>
<dbReference type="Proteomes" id="UP000031512">
    <property type="component" value="Unassembled WGS sequence"/>
</dbReference>
<evidence type="ECO:0000256" key="5">
    <source>
        <dbReference type="ARBA" id="ARBA00022793"/>
    </source>
</evidence>
<dbReference type="RefSeq" id="XP_004833745.1">
    <property type="nucleotide sequence ID" value="XM_004833688.1"/>
</dbReference>
<organism evidence="11 12">
    <name type="scientific">Theileria equi strain WA</name>
    <dbReference type="NCBI Taxonomy" id="1537102"/>
    <lineage>
        <taxon>Eukaryota</taxon>
        <taxon>Sar</taxon>
        <taxon>Alveolata</taxon>
        <taxon>Apicomplexa</taxon>
        <taxon>Aconoidasida</taxon>
        <taxon>Piroplasmida</taxon>
        <taxon>Theileriidae</taxon>
        <taxon>Theileria</taxon>
    </lineage>
</organism>
<dbReference type="VEuPathDB" id="PiroplasmaDB:BEWA_043340"/>
<protein>
    <recommendedName>
        <fullName evidence="4">Orotidine 5'-phosphate decarboxylase</fullName>
        <ecNumber evidence="3">4.1.1.23</ecNumber>
    </recommendedName>
    <alternativeName>
        <fullName evidence="8">OMP decarboxylase</fullName>
    </alternativeName>
</protein>
<keyword evidence="12" id="KW-1185">Reference proteome</keyword>
<dbReference type="PROSITE" id="PS00156">
    <property type="entry name" value="OMPDECASE"/>
    <property type="match status" value="1"/>
</dbReference>
<evidence type="ECO:0000313" key="11">
    <source>
        <dbReference type="EMBL" id="EKX74293.1"/>
    </source>
</evidence>
<dbReference type="UniPathway" id="UPA00070">
    <property type="reaction ID" value="UER00120"/>
</dbReference>
<dbReference type="Pfam" id="PF00215">
    <property type="entry name" value="OMPdecase"/>
    <property type="match status" value="1"/>
</dbReference>
<evidence type="ECO:0000256" key="8">
    <source>
        <dbReference type="ARBA" id="ARBA00033428"/>
    </source>
</evidence>
<dbReference type="GeneID" id="15807741"/>
<evidence type="ECO:0000256" key="9">
    <source>
        <dbReference type="ARBA" id="ARBA00049157"/>
    </source>
</evidence>
<evidence type="ECO:0000256" key="4">
    <source>
        <dbReference type="ARBA" id="ARBA00021923"/>
    </source>
</evidence>
<dbReference type="CDD" id="cd04725">
    <property type="entry name" value="OMP_decarboxylase_like"/>
    <property type="match status" value="1"/>
</dbReference>
<dbReference type="OrthoDB" id="5553476at2759"/>
<comment type="catalytic activity">
    <reaction evidence="9">
        <text>orotidine 5'-phosphate + H(+) = UMP + CO2</text>
        <dbReference type="Rhea" id="RHEA:11596"/>
        <dbReference type="ChEBI" id="CHEBI:15378"/>
        <dbReference type="ChEBI" id="CHEBI:16526"/>
        <dbReference type="ChEBI" id="CHEBI:57538"/>
        <dbReference type="ChEBI" id="CHEBI:57865"/>
        <dbReference type="EC" id="4.1.1.23"/>
    </reaction>
</comment>
<dbReference type="InterPro" id="IPR013785">
    <property type="entry name" value="Aldolase_TIM"/>
</dbReference>
<gene>
    <name evidence="11" type="ORF">BEWA_043340</name>
</gene>
<dbReference type="InterPro" id="IPR001754">
    <property type="entry name" value="OMPdeCOase_dom"/>
</dbReference>
<reference evidence="11 12" key="1">
    <citation type="journal article" date="2012" name="BMC Genomics">
        <title>Comparative genomic analysis and phylogenetic position of Theileria equi.</title>
        <authorList>
            <person name="Kappmeyer L.S."/>
            <person name="Thiagarajan M."/>
            <person name="Herndon D.R."/>
            <person name="Ramsay J.D."/>
            <person name="Caler E."/>
            <person name="Djikeng A."/>
            <person name="Gillespie J.J."/>
            <person name="Lau A.O."/>
            <person name="Roalson E.H."/>
            <person name="Silva J.C."/>
            <person name="Silva M.G."/>
            <person name="Suarez C.E."/>
            <person name="Ueti M.W."/>
            <person name="Nene V.M."/>
            <person name="Mealey R.H."/>
            <person name="Knowles D.P."/>
            <person name="Brayton K.A."/>
        </authorList>
    </citation>
    <scope>NUCLEOTIDE SEQUENCE [LARGE SCALE GENOMIC DNA]</scope>
    <source>
        <strain evidence="11 12">WA</strain>
    </source>
</reference>
<dbReference type="STRING" id="1537102.L1LGQ3"/>
<dbReference type="InterPro" id="IPR018089">
    <property type="entry name" value="OMPdecase_AS"/>
</dbReference>
<keyword evidence="5" id="KW-0210">Decarboxylase</keyword>
<evidence type="ECO:0000256" key="6">
    <source>
        <dbReference type="ARBA" id="ARBA00022975"/>
    </source>
</evidence>
<evidence type="ECO:0000313" key="12">
    <source>
        <dbReference type="Proteomes" id="UP000031512"/>
    </source>
</evidence>
<dbReference type="EC" id="4.1.1.23" evidence="3"/>
<comment type="caution">
    <text evidence="11">The sequence shown here is derived from an EMBL/GenBank/DDBJ whole genome shotgun (WGS) entry which is preliminary data.</text>
</comment>
<dbReference type="InterPro" id="IPR011995">
    <property type="entry name" value="OMPdecase_type-2"/>
</dbReference>
<sequence>MTFFEKLEKRISSVDSILCLGLDPRESELEDFSTSEHFDLFYDHYVIKQKEGSFKITERSSIYVQLRLFCQYILDSTIEHVCCVKPNLAFFIAHLAQGIEALLDICLYLKKLEIPVLIDAKLGDIGSTTEYYKKFIFESLMADACTINVFLGTDVLQAMTTSSEGEYKNTIFALALCSNPSSTEFQGALLANTKPMYMEVVEKCETFLKGKSPHSLCGYVVGATYVDVIKDIRERYQNCYFLVPGIGTQGGDLHSVLSHGLNSKGRGLIVPISRAITNAKDPGQSAKHWKEEIRTCIQHLKKSN</sequence>
<proteinExistence type="inferred from homology"/>
<dbReference type="GO" id="GO:0044205">
    <property type="term" value="P:'de novo' UMP biosynthetic process"/>
    <property type="evidence" value="ECO:0007669"/>
    <property type="project" value="UniProtKB-UniPathway"/>
</dbReference>
<dbReference type="AlphaFoldDB" id="L1LGQ3"/>
<dbReference type="PANTHER" id="PTHR43375:SF1">
    <property type="entry name" value="OROTIDINE 5'-PHOSPHATE DECARBOXYLASE"/>
    <property type="match status" value="1"/>
</dbReference>
<evidence type="ECO:0000256" key="7">
    <source>
        <dbReference type="ARBA" id="ARBA00023239"/>
    </source>
</evidence>
<evidence type="ECO:0000259" key="10">
    <source>
        <dbReference type="SMART" id="SM00934"/>
    </source>
</evidence>
<evidence type="ECO:0000256" key="2">
    <source>
        <dbReference type="ARBA" id="ARBA00008847"/>
    </source>
</evidence>
<dbReference type="GO" id="GO:0006207">
    <property type="term" value="P:'de novo' pyrimidine nucleobase biosynthetic process"/>
    <property type="evidence" value="ECO:0007669"/>
    <property type="project" value="InterPro"/>
</dbReference>
<accession>L1LGQ3</accession>
<keyword evidence="6" id="KW-0665">Pyrimidine biosynthesis</keyword>
<dbReference type="KEGG" id="beq:BEWA_043340"/>
<feature type="domain" description="Orotidine 5'-phosphate decarboxylase" evidence="10">
    <location>
        <begin position="17"/>
        <end position="289"/>
    </location>
</feature>
<comment type="pathway">
    <text evidence="1">Pyrimidine metabolism; UMP biosynthesis via de novo pathway; UMP from orotate: step 2/2.</text>
</comment>
<dbReference type="eggNOG" id="ENOG502S17W">
    <property type="taxonomic scope" value="Eukaryota"/>
</dbReference>
<dbReference type="SUPFAM" id="SSF51366">
    <property type="entry name" value="Ribulose-phoshate binding barrel"/>
    <property type="match status" value="1"/>
</dbReference>
<evidence type="ECO:0000256" key="3">
    <source>
        <dbReference type="ARBA" id="ARBA00012321"/>
    </source>
</evidence>
<dbReference type="SMART" id="SM00934">
    <property type="entry name" value="OMPdecase"/>
    <property type="match status" value="1"/>
</dbReference>
<dbReference type="PANTHER" id="PTHR43375">
    <property type="entry name" value="OROTIDINE 5'-PHOSPHATE DECARBOXYLASE"/>
    <property type="match status" value="1"/>
</dbReference>
<dbReference type="NCBIfam" id="TIGR02127">
    <property type="entry name" value="pyrF_sub2"/>
    <property type="match status" value="1"/>
</dbReference>
<dbReference type="Gene3D" id="3.20.20.70">
    <property type="entry name" value="Aldolase class I"/>
    <property type="match status" value="1"/>
</dbReference>
<comment type="similarity">
    <text evidence="2">Belongs to the OMP decarboxylase family. Type 2 subfamily.</text>
</comment>